<accession>A0AAW4L288</accession>
<sequence length="105" mass="11784">MENRLVIAFVVAVSVALGGVAYAGDALLNPCVPVNAETVKLFRQNTVTLRDQLSAKELEQRHEYGYEGFNMRRVDELEGEIRTIKEKIKSVARDLKIEPGSCYQL</sequence>
<reference evidence="1 2" key="1">
    <citation type="submission" date="2021-05" db="EMBL/GenBank/DDBJ databases">
        <title>The draft genome of Geobacter pelophilus DSM 12255.</title>
        <authorList>
            <person name="Xu Z."/>
            <person name="Masuda Y."/>
            <person name="Itoh H."/>
            <person name="Senoo K."/>
        </authorList>
    </citation>
    <scope>NUCLEOTIDE SEQUENCE [LARGE SCALE GENOMIC DNA]</scope>
    <source>
        <strain evidence="1 2">DSM 12255</strain>
    </source>
</reference>
<gene>
    <name evidence="1" type="ORF">KI809_02190</name>
</gene>
<name>A0AAW4L288_9BACT</name>
<dbReference type="RefSeq" id="WP_214169869.1">
    <property type="nucleotide sequence ID" value="NZ_JAHCVJ010000001.1"/>
</dbReference>
<dbReference type="EMBL" id="JAHCVJ010000001">
    <property type="protein sequence ID" value="MBT0663098.1"/>
    <property type="molecule type" value="Genomic_DNA"/>
</dbReference>
<proteinExistence type="predicted"/>
<dbReference type="Proteomes" id="UP000811899">
    <property type="component" value="Unassembled WGS sequence"/>
</dbReference>
<organism evidence="1 2">
    <name type="scientific">Geoanaerobacter pelophilus</name>
    <dbReference type="NCBI Taxonomy" id="60036"/>
    <lineage>
        <taxon>Bacteria</taxon>
        <taxon>Pseudomonadati</taxon>
        <taxon>Thermodesulfobacteriota</taxon>
        <taxon>Desulfuromonadia</taxon>
        <taxon>Geobacterales</taxon>
        <taxon>Geobacteraceae</taxon>
        <taxon>Geoanaerobacter</taxon>
    </lineage>
</organism>
<evidence type="ECO:0000313" key="1">
    <source>
        <dbReference type="EMBL" id="MBT0663098.1"/>
    </source>
</evidence>
<evidence type="ECO:0000313" key="2">
    <source>
        <dbReference type="Proteomes" id="UP000811899"/>
    </source>
</evidence>
<dbReference type="AlphaFoldDB" id="A0AAW4L288"/>
<protein>
    <submittedName>
        <fullName evidence="1">Uncharacterized protein</fullName>
    </submittedName>
</protein>
<comment type="caution">
    <text evidence="1">The sequence shown here is derived from an EMBL/GenBank/DDBJ whole genome shotgun (WGS) entry which is preliminary data.</text>
</comment>
<keyword evidence="2" id="KW-1185">Reference proteome</keyword>
<dbReference type="Gene3D" id="1.20.120.1490">
    <property type="match status" value="1"/>
</dbReference>